<organism evidence="8 9">
    <name type="scientific">Brachybacterium rhamnosum</name>
    <dbReference type="NCBI Taxonomy" id="173361"/>
    <lineage>
        <taxon>Bacteria</taxon>
        <taxon>Bacillati</taxon>
        <taxon>Actinomycetota</taxon>
        <taxon>Actinomycetes</taxon>
        <taxon>Micrococcales</taxon>
        <taxon>Dermabacteraceae</taxon>
        <taxon>Brachybacterium</taxon>
    </lineage>
</organism>
<dbReference type="Pfam" id="PF03070">
    <property type="entry name" value="TENA_THI-4"/>
    <property type="match status" value="1"/>
</dbReference>
<evidence type="ECO:0000313" key="9">
    <source>
        <dbReference type="Proteomes" id="UP001597280"/>
    </source>
</evidence>
<dbReference type="Pfam" id="PF08543">
    <property type="entry name" value="Phos_pyr_kin"/>
    <property type="match status" value="1"/>
</dbReference>
<dbReference type="Gene3D" id="3.40.1190.20">
    <property type="match status" value="1"/>
</dbReference>
<reference evidence="9" key="1">
    <citation type="journal article" date="2019" name="Int. J. Syst. Evol. Microbiol.">
        <title>The Global Catalogue of Microorganisms (GCM) 10K type strain sequencing project: providing services to taxonomists for standard genome sequencing and annotation.</title>
        <authorList>
            <consortium name="The Broad Institute Genomics Platform"/>
            <consortium name="The Broad Institute Genome Sequencing Center for Infectious Disease"/>
            <person name="Wu L."/>
            <person name="Ma J."/>
        </authorList>
    </citation>
    <scope>NUCLEOTIDE SEQUENCE [LARGE SCALE GENOMIC DNA]</scope>
    <source>
        <strain evidence="9">JCM 11650</strain>
    </source>
</reference>
<dbReference type="Gene3D" id="1.20.910.10">
    <property type="entry name" value="Heme oxygenase-like"/>
    <property type="match status" value="1"/>
</dbReference>
<dbReference type="RefSeq" id="WP_343903246.1">
    <property type="nucleotide sequence ID" value="NZ_BAAAIS010000001.1"/>
</dbReference>
<comment type="caution">
    <text evidence="8">The sequence shown here is derived from an EMBL/GenBank/DDBJ whole genome shotgun (WGS) entry which is preliminary data.</text>
</comment>
<name>A0ABW4PRP7_9MICO</name>
<comment type="pathway">
    <text evidence="4">Cofactor biosynthesis; thiamine diphosphate biosynthesis; 4-amino-2-methyl-5-diphosphomethylpyrimidine from 5-amino-1-(5-phospho-D-ribosyl)imidazole: step 3/3.</text>
</comment>
<evidence type="ECO:0000259" key="6">
    <source>
        <dbReference type="Pfam" id="PF03070"/>
    </source>
</evidence>
<dbReference type="EC" id="2.7.1.49" evidence="8"/>
<evidence type="ECO:0000256" key="1">
    <source>
        <dbReference type="ARBA" id="ARBA00000151"/>
    </source>
</evidence>
<dbReference type="SUPFAM" id="SSF48613">
    <property type="entry name" value="Heme oxygenase-like"/>
    <property type="match status" value="1"/>
</dbReference>
<dbReference type="InterPro" id="IPR004305">
    <property type="entry name" value="Thiaminase-2/PQQC"/>
</dbReference>
<proteinExistence type="predicted"/>
<dbReference type="InterPro" id="IPR013749">
    <property type="entry name" value="PM/HMP-P_kinase-1"/>
</dbReference>
<dbReference type="CDD" id="cd01169">
    <property type="entry name" value="HMPP_kinase"/>
    <property type="match status" value="1"/>
</dbReference>
<accession>A0ABW4PRP7</accession>
<keyword evidence="8" id="KW-0418">Kinase</keyword>
<dbReference type="InterPro" id="IPR004399">
    <property type="entry name" value="HMP/HMP-P_kinase_dom"/>
</dbReference>
<gene>
    <name evidence="8" type="ORF">ACFSDA_00235</name>
</gene>
<evidence type="ECO:0000256" key="5">
    <source>
        <dbReference type="ARBA" id="ARBA00022977"/>
    </source>
</evidence>
<evidence type="ECO:0000256" key="3">
    <source>
        <dbReference type="ARBA" id="ARBA00003848"/>
    </source>
</evidence>
<sequence length="490" mass="51286">MSLPVPRVLSIAGTDPTGGAGIQADLKSIAANGGYGMAATTALVAQNTRGVREVHVPPPAFLDAQLRAVSEDVTIDAVKIGMLFDGTIIDTVTTWLDDVRPPVVVLDPVMVAASGDRLLDDSAEQALRDMLRHAHLVTPNLPELAVLAERPEASTWEQALAQAQELAAHHAVLVLAKGGHLSGPDSPDALVGPEGVLAALPGARIATRNTHGTGCSLSSAIATLRGRGEDWAGAVRGAKDWLAGAIAAADSLEVGRGSGPVSHFAALWEAAGTHVPAAATIAEEWWEAAAELRTQIDALPVVRGLADGTLPRPAFHRYLAQDALYLQEYSRALAAASTLAPSAEEQAFWAGAAQGAIAAETELHAGRLGPEELFAAQPDATTRAYVDHLLALAARGRYEELAAALLPCFWIYDDVGARLSRSGTGGHPYGDWLATYGDPDFHAETLRAVELVTACAARASSPVREAMRTAFLVSVRHERDFFAAPLGGGR</sequence>
<comment type="function">
    <text evidence="3">Catalyzes the phosphorylation of hydroxymethylpyrimidine phosphate (HMP-P) to HMP-PP, and of HMP to HMP-P.</text>
</comment>
<keyword evidence="8" id="KW-0808">Transferase</keyword>
<dbReference type="InterPro" id="IPR016084">
    <property type="entry name" value="Haem_Oase-like_multi-hlx"/>
</dbReference>
<evidence type="ECO:0000259" key="7">
    <source>
        <dbReference type="Pfam" id="PF08543"/>
    </source>
</evidence>
<keyword evidence="9" id="KW-1185">Reference proteome</keyword>
<dbReference type="NCBIfam" id="TIGR00097">
    <property type="entry name" value="HMP-P_kinase"/>
    <property type="match status" value="1"/>
</dbReference>
<dbReference type="PANTHER" id="PTHR20858">
    <property type="entry name" value="PHOSPHOMETHYLPYRIMIDINE KINASE"/>
    <property type="match status" value="1"/>
</dbReference>
<dbReference type="Proteomes" id="UP001597280">
    <property type="component" value="Unassembled WGS sequence"/>
</dbReference>
<dbReference type="EMBL" id="JBHUFL010000001">
    <property type="protein sequence ID" value="MFD1833486.1"/>
    <property type="molecule type" value="Genomic_DNA"/>
</dbReference>
<feature type="domain" description="Thiaminase-2/PQQC" evidence="6">
    <location>
        <begin position="300"/>
        <end position="483"/>
    </location>
</feature>
<keyword evidence="5" id="KW-0784">Thiamine biosynthesis</keyword>
<dbReference type="EC" id="2.7.4.7" evidence="8"/>
<evidence type="ECO:0000256" key="4">
    <source>
        <dbReference type="ARBA" id="ARBA00004769"/>
    </source>
</evidence>
<dbReference type="GO" id="GO:0008972">
    <property type="term" value="F:phosphomethylpyrimidine kinase activity"/>
    <property type="evidence" value="ECO:0007669"/>
    <property type="project" value="UniProtKB-EC"/>
</dbReference>
<evidence type="ECO:0000256" key="2">
    <source>
        <dbReference type="ARBA" id="ARBA00000565"/>
    </source>
</evidence>
<dbReference type="GO" id="GO:0008902">
    <property type="term" value="F:hydroxymethylpyrimidine kinase activity"/>
    <property type="evidence" value="ECO:0007669"/>
    <property type="project" value="UniProtKB-EC"/>
</dbReference>
<evidence type="ECO:0000313" key="8">
    <source>
        <dbReference type="EMBL" id="MFD1833486.1"/>
    </source>
</evidence>
<feature type="domain" description="Pyridoxamine kinase/Phosphomethylpyrimidine kinase" evidence="7">
    <location>
        <begin position="15"/>
        <end position="261"/>
    </location>
</feature>
<protein>
    <submittedName>
        <fullName evidence="8">Bifunctional hydroxymethylpyrimidine kinase/phosphomethylpyrimidine kinase</fullName>
        <ecNumber evidence="8">2.7.1.49</ecNumber>
        <ecNumber evidence="8">2.7.4.7</ecNumber>
    </submittedName>
</protein>
<dbReference type="NCBIfam" id="NF011301">
    <property type="entry name" value="PRK14713.1"/>
    <property type="match status" value="1"/>
</dbReference>
<dbReference type="PANTHER" id="PTHR20858:SF17">
    <property type="entry name" value="HYDROXYMETHYLPYRIMIDINE_PHOSPHOMETHYLPYRIMIDINE KINASE THI20-RELATED"/>
    <property type="match status" value="1"/>
</dbReference>
<comment type="catalytic activity">
    <reaction evidence="2">
        <text>4-amino-2-methyl-5-(phosphooxymethyl)pyrimidine + ATP = 4-amino-2-methyl-5-(diphosphooxymethyl)pyrimidine + ADP</text>
        <dbReference type="Rhea" id="RHEA:19893"/>
        <dbReference type="ChEBI" id="CHEBI:30616"/>
        <dbReference type="ChEBI" id="CHEBI:57841"/>
        <dbReference type="ChEBI" id="CHEBI:58354"/>
        <dbReference type="ChEBI" id="CHEBI:456216"/>
        <dbReference type="EC" id="2.7.4.7"/>
    </reaction>
</comment>
<comment type="catalytic activity">
    <reaction evidence="1">
        <text>4-amino-5-hydroxymethyl-2-methylpyrimidine + ATP = 4-amino-2-methyl-5-(phosphooxymethyl)pyrimidine + ADP + H(+)</text>
        <dbReference type="Rhea" id="RHEA:23096"/>
        <dbReference type="ChEBI" id="CHEBI:15378"/>
        <dbReference type="ChEBI" id="CHEBI:16892"/>
        <dbReference type="ChEBI" id="CHEBI:30616"/>
        <dbReference type="ChEBI" id="CHEBI:58354"/>
        <dbReference type="ChEBI" id="CHEBI:456216"/>
        <dbReference type="EC" id="2.7.1.49"/>
    </reaction>
</comment>
<dbReference type="CDD" id="cd19365">
    <property type="entry name" value="TenA_C-like"/>
    <property type="match status" value="1"/>
</dbReference>
<dbReference type="InterPro" id="IPR029056">
    <property type="entry name" value="Ribokinase-like"/>
</dbReference>
<dbReference type="SUPFAM" id="SSF53613">
    <property type="entry name" value="Ribokinase-like"/>
    <property type="match status" value="1"/>
</dbReference>